<feature type="compositionally biased region" description="Low complexity" evidence="1">
    <location>
        <begin position="56"/>
        <end position="68"/>
    </location>
</feature>
<feature type="region of interest" description="Disordered" evidence="1">
    <location>
        <begin position="280"/>
        <end position="312"/>
    </location>
</feature>
<feature type="compositionally biased region" description="Polar residues" evidence="1">
    <location>
        <begin position="10"/>
        <end position="20"/>
    </location>
</feature>
<evidence type="ECO:0000313" key="3">
    <source>
        <dbReference type="Proteomes" id="UP001521222"/>
    </source>
</evidence>
<accession>A0ABR3RND1</accession>
<feature type="compositionally biased region" description="Basic and acidic residues" evidence="1">
    <location>
        <begin position="214"/>
        <end position="223"/>
    </location>
</feature>
<feature type="region of interest" description="Disordered" evidence="1">
    <location>
        <begin position="118"/>
        <end position="141"/>
    </location>
</feature>
<protein>
    <submittedName>
        <fullName evidence="2">Uncharacterized protein</fullName>
    </submittedName>
</protein>
<dbReference type="PANTHER" id="PTHR28244:SF1">
    <property type="entry name" value="RNA POLYMERASE I-SPECIFIC TRANSCRIPTION INITIATION FACTOR RRN11"/>
    <property type="match status" value="1"/>
</dbReference>
<feature type="region of interest" description="Disordered" evidence="1">
    <location>
        <begin position="204"/>
        <end position="224"/>
    </location>
</feature>
<feature type="compositionally biased region" description="Basic and acidic residues" evidence="1">
    <location>
        <begin position="280"/>
        <end position="290"/>
    </location>
</feature>
<keyword evidence="3" id="KW-1185">Reference proteome</keyword>
<proteinExistence type="predicted"/>
<name>A0ABR3RND1_9PLEO</name>
<dbReference type="InterPro" id="IPR053029">
    <property type="entry name" value="RNA_pol_I-specific_init_factor"/>
</dbReference>
<reference evidence="2 3" key="1">
    <citation type="submission" date="2024-02" db="EMBL/GenBank/DDBJ databases">
        <title>De novo assembly and annotation of 12 fungi associated with fruit tree decline syndrome in Ontario, Canada.</title>
        <authorList>
            <person name="Sulman M."/>
            <person name="Ellouze W."/>
            <person name="Ilyukhin E."/>
        </authorList>
    </citation>
    <scope>NUCLEOTIDE SEQUENCE [LARGE SCALE GENOMIC DNA]</scope>
    <source>
        <strain evidence="2 3">M97-236</strain>
    </source>
</reference>
<evidence type="ECO:0000256" key="1">
    <source>
        <dbReference type="SAM" id="MobiDB-lite"/>
    </source>
</evidence>
<evidence type="ECO:0000313" key="2">
    <source>
        <dbReference type="EMBL" id="KAL1605951.1"/>
    </source>
</evidence>
<dbReference type="Proteomes" id="UP001521222">
    <property type="component" value="Unassembled WGS sequence"/>
</dbReference>
<dbReference type="Pfam" id="PF04090">
    <property type="entry name" value="Rrn11"/>
    <property type="match status" value="1"/>
</dbReference>
<dbReference type="EMBL" id="JAKIXB020000008">
    <property type="protein sequence ID" value="KAL1605951.1"/>
    <property type="molecule type" value="Genomic_DNA"/>
</dbReference>
<sequence>MQYFAPQLHAEQQSAPSLRATQYRKKRRNRHDEDQDDDEHSSGSSSDGDFLKKSRLSSSNTHSRSSFASAELAQLRVAGLSPEEEYRVPPSPFPHASARVSKPYLGTAKIQKELAGPPSRLYSVNNTTTKGDHKSSQTEASNLRRTHLNVLSTVMHRCLLEGDFDRAGRAWGMILRTQSTHGHTVDLRNHGRWAIGAEILLRRKPRPAANSDHGTPDDARDTDTNIFSEQGFELAREYYERLVVQYPTRKQAPHAVDQRSFYPAMFSLWIQEVSEKSKRARRRNAEDAQRSRSRSTSFSTVDGQSTDDARAREDAVHVEELAGAMEIAERLDDLVKSPPFDKQASLLELRGNIALWISDLIMGNSSATILDEWDPYPINQDIPPAEQITKFNNCLRELLTAHNHLERVQENGGPRQYQTLRKIEGRLEELQKQITKLEHGGEDDTNVSMEEGW</sequence>
<dbReference type="InterPro" id="IPR007224">
    <property type="entry name" value="TIF_Rrn11"/>
</dbReference>
<dbReference type="PANTHER" id="PTHR28244">
    <property type="entry name" value="RNA POLYMERASE I-SPECIFIC TRANSCRIPTION INITIATION FACTOR RRN11"/>
    <property type="match status" value="1"/>
</dbReference>
<organism evidence="2 3">
    <name type="scientific">Nothophoma quercina</name>
    <dbReference type="NCBI Taxonomy" id="749835"/>
    <lineage>
        <taxon>Eukaryota</taxon>
        <taxon>Fungi</taxon>
        <taxon>Dikarya</taxon>
        <taxon>Ascomycota</taxon>
        <taxon>Pezizomycotina</taxon>
        <taxon>Dothideomycetes</taxon>
        <taxon>Pleosporomycetidae</taxon>
        <taxon>Pleosporales</taxon>
        <taxon>Pleosporineae</taxon>
        <taxon>Didymellaceae</taxon>
        <taxon>Nothophoma</taxon>
    </lineage>
</organism>
<gene>
    <name evidence="2" type="ORF">SLS59_003074</name>
</gene>
<comment type="caution">
    <text evidence="2">The sequence shown here is derived from an EMBL/GenBank/DDBJ whole genome shotgun (WGS) entry which is preliminary data.</text>
</comment>
<feature type="region of interest" description="Disordered" evidence="1">
    <location>
        <begin position="1"/>
        <end position="68"/>
    </location>
</feature>